<comment type="caution">
    <text evidence="4">The sequence shown here is derived from an EMBL/GenBank/DDBJ whole genome shotgun (WGS) entry which is preliminary data.</text>
</comment>
<dbReference type="Pfam" id="PF00106">
    <property type="entry name" value="adh_short"/>
    <property type="match status" value="1"/>
</dbReference>
<dbReference type="OrthoDB" id="5371740at2759"/>
<reference evidence="4 5" key="1">
    <citation type="submission" date="2017-03" db="EMBL/GenBank/DDBJ databases">
        <title>Genomes of endolithic fungi from Antarctica.</title>
        <authorList>
            <person name="Coleine C."/>
            <person name="Masonjones S."/>
            <person name="Stajich J.E."/>
        </authorList>
    </citation>
    <scope>NUCLEOTIDE SEQUENCE [LARGE SCALE GENOMIC DNA]</scope>
    <source>
        <strain evidence="4 5">CCFEE 6314</strain>
    </source>
</reference>
<accession>A0A438MUQ2</accession>
<evidence type="ECO:0000256" key="1">
    <source>
        <dbReference type="ARBA" id="ARBA00006484"/>
    </source>
</evidence>
<dbReference type="VEuPathDB" id="FungiDB:PV10_02054"/>
<evidence type="ECO:0000256" key="2">
    <source>
        <dbReference type="ARBA" id="ARBA00022857"/>
    </source>
</evidence>
<evidence type="ECO:0000313" key="4">
    <source>
        <dbReference type="EMBL" id="RVX66599.1"/>
    </source>
</evidence>
<dbReference type="SUPFAM" id="SSF51735">
    <property type="entry name" value="NAD(P)-binding Rossmann-fold domains"/>
    <property type="match status" value="1"/>
</dbReference>
<gene>
    <name evidence="4" type="ORF">B0A52_09350</name>
</gene>
<comment type="similarity">
    <text evidence="1">Belongs to the short-chain dehydrogenases/reductases (SDR) family.</text>
</comment>
<dbReference type="GO" id="GO:0016491">
    <property type="term" value="F:oxidoreductase activity"/>
    <property type="evidence" value="ECO:0007669"/>
    <property type="project" value="UniProtKB-KW"/>
</dbReference>
<dbReference type="InterPro" id="IPR020904">
    <property type="entry name" value="Sc_DH/Rdtase_CS"/>
</dbReference>
<evidence type="ECO:0000313" key="5">
    <source>
        <dbReference type="Proteomes" id="UP000288859"/>
    </source>
</evidence>
<name>A0A438MUQ2_EXOME</name>
<dbReference type="Gene3D" id="3.40.50.720">
    <property type="entry name" value="NAD(P)-binding Rossmann-like Domain"/>
    <property type="match status" value="1"/>
</dbReference>
<dbReference type="Proteomes" id="UP000288859">
    <property type="component" value="Unassembled WGS sequence"/>
</dbReference>
<protein>
    <recommendedName>
        <fullName evidence="6">5'-hydroxyaverantin dehydrogenase</fullName>
    </recommendedName>
</protein>
<dbReference type="AlphaFoldDB" id="A0A438MUQ2"/>
<evidence type="ECO:0008006" key="6">
    <source>
        <dbReference type="Google" id="ProtNLM"/>
    </source>
</evidence>
<dbReference type="InterPro" id="IPR036291">
    <property type="entry name" value="NAD(P)-bd_dom_sf"/>
</dbReference>
<dbReference type="InterPro" id="IPR002347">
    <property type="entry name" value="SDR_fam"/>
</dbReference>
<dbReference type="EMBL" id="NAJM01000058">
    <property type="protein sequence ID" value="RVX66599.1"/>
    <property type="molecule type" value="Genomic_DNA"/>
</dbReference>
<keyword evidence="2" id="KW-0521">NADP</keyword>
<organism evidence="4 5">
    <name type="scientific">Exophiala mesophila</name>
    <name type="common">Black yeast-like fungus</name>
    <dbReference type="NCBI Taxonomy" id="212818"/>
    <lineage>
        <taxon>Eukaryota</taxon>
        <taxon>Fungi</taxon>
        <taxon>Dikarya</taxon>
        <taxon>Ascomycota</taxon>
        <taxon>Pezizomycotina</taxon>
        <taxon>Eurotiomycetes</taxon>
        <taxon>Chaetothyriomycetidae</taxon>
        <taxon>Chaetothyriales</taxon>
        <taxon>Herpotrichiellaceae</taxon>
        <taxon>Exophiala</taxon>
    </lineage>
</organism>
<dbReference type="PANTHER" id="PTHR43180">
    <property type="entry name" value="3-OXOACYL-(ACYL-CARRIER-PROTEIN) REDUCTASE (AFU_ORTHOLOGUE AFUA_6G11210)"/>
    <property type="match status" value="1"/>
</dbReference>
<dbReference type="PROSITE" id="PS00061">
    <property type="entry name" value="ADH_SHORT"/>
    <property type="match status" value="1"/>
</dbReference>
<dbReference type="PANTHER" id="PTHR43180:SF31">
    <property type="entry name" value="CHAIN DEHYDROGENASE_REDUCTASE, PUTATIVE (AFU_ORTHOLOGUE AFUA_2G16570)-RELATED"/>
    <property type="match status" value="1"/>
</dbReference>
<evidence type="ECO:0000256" key="3">
    <source>
        <dbReference type="ARBA" id="ARBA00023002"/>
    </source>
</evidence>
<sequence length="315" mass="34032">MQPYTNSGVVPFDGNPDPVSLKDKTAMVTGGANGIGEAYTLALLKAGAYVVVADLDSIAGEALENQYPGKIKFVQCNVTKWADQVAVFDATLALSPSGMIDVVIPNAGIDGADGIFFTDLAKPPVEPRLDILTINLTGAMYTIKLALHHFRRQNAQQPPSSPKRFDLILQGSLAGYLDLPGAPEYSATKFAMRGIMRDLRRTEWQHNIRVNYIGPWFVRTRILGAAVLQHLESAGVEFATVDDAAAALMTVLSDARIVGRALAVVPRTVVPSGFFDLDADDYSQGSVLKMMQDKVEDVDNRSKINAEAQKTAHQA</sequence>
<proteinExistence type="inferred from homology"/>
<keyword evidence="3" id="KW-0560">Oxidoreductase</keyword>
<dbReference type="PRINTS" id="PR00081">
    <property type="entry name" value="GDHRDH"/>
</dbReference>